<dbReference type="EMBL" id="AGNL01048117">
    <property type="protein sequence ID" value="EJK45948.1"/>
    <property type="molecule type" value="Genomic_DNA"/>
</dbReference>
<dbReference type="AlphaFoldDB" id="K0R0Y4"/>
<organism evidence="3 4">
    <name type="scientific">Thalassiosira oceanica</name>
    <name type="common">Marine diatom</name>
    <dbReference type="NCBI Taxonomy" id="159749"/>
    <lineage>
        <taxon>Eukaryota</taxon>
        <taxon>Sar</taxon>
        <taxon>Stramenopiles</taxon>
        <taxon>Ochrophyta</taxon>
        <taxon>Bacillariophyta</taxon>
        <taxon>Coscinodiscophyceae</taxon>
        <taxon>Thalassiosirophycidae</taxon>
        <taxon>Thalassiosirales</taxon>
        <taxon>Thalassiosiraceae</taxon>
        <taxon>Thalassiosira</taxon>
    </lineage>
</organism>
<evidence type="ECO:0000256" key="1">
    <source>
        <dbReference type="SAM" id="Coils"/>
    </source>
</evidence>
<protein>
    <submittedName>
        <fullName evidence="3">Uncharacterized protein</fullName>
    </submittedName>
</protein>
<feature type="compositionally biased region" description="Low complexity" evidence="2">
    <location>
        <begin position="180"/>
        <end position="198"/>
    </location>
</feature>
<dbReference type="Proteomes" id="UP000266841">
    <property type="component" value="Unassembled WGS sequence"/>
</dbReference>
<comment type="caution">
    <text evidence="3">The sequence shown here is derived from an EMBL/GenBank/DDBJ whole genome shotgun (WGS) entry which is preliminary data.</text>
</comment>
<evidence type="ECO:0000256" key="2">
    <source>
        <dbReference type="SAM" id="MobiDB-lite"/>
    </source>
</evidence>
<reference evidence="3 4" key="1">
    <citation type="journal article" date="2012" name="Genome Biol.">
        <title>Genome and low-iron response of an oceanic diatom adapted to chronic iron limitation.</title>
        <authorList>
            <person name="Lommer M."/>
            <person name="Specht M."/>
            <person name="Roy A.S."/>
            <person name="Kraemer L."/>
            <person name="Andreson R."/>
            <person name="Gutowska M.A."/>
            <person name="Wolf J."/>
            <person name="Bergner S.V."/>
            <person name="Schilhabel M.B."/>
            <person name="Klostermeier U.C."/>
            <person name="Beiko R.G."/>
            <person name="Rosenstiel P."/>
            <person name="Hippler M."/>
            <person name="Laroche J."/>
        </authorList>
    </citation>
    <scope>NUCLEOTIDE SEQUENCE [LARGE SCALE GENOMIC DNA]</scope>
    <source>
        <strain evidence="3 4">CCMP1005</strain>
    </source>
</reference>
<keyword evidence="4" id="KW-1185">Reference proteome</keyword>
<evidence type="ECO:0000313" key="3">
    <source>
        <dbReference type="EMBL" id="EJK45948.1"/>
    </source>
</evidence>
<sequence length="314" mass="35164">MVCTWCGIVTASETKAQYLYVKSVHENQLKQDQWATESLKTINVNMVKSCSRGTPTSTTALTSTPLAVSNLDQVQPPNPISSHIPFKILNLDPSGRRRLTEGEEPPFDLGVKWTGKSLMATQELMVEQQEELINDAEAILEETDSMEDQVEEIMDMTHEITNTRDVILNALNAIRLDMGLSSNPSPTPLPTRSLTRSPSRPKPTRRTKVGKGAKSKVAKLEDSVRMSEMIGDHVVDEKTTITSLDMKMDELETKMSVRMDELETKMTTKMDKLEAKMDTMKMSEFEAKIDKLEGGLEAIQNMLVELIENKGERS</sequence>
<name>K0R0Y4_THAOC</name>
<accession>K0R0Y4</accession>
<gene>
    <name evidence="3" type="ORF">THAOC_35412</name>
</gene>
<evidence type="ECO:0000313" key="4">
    <source>
        <dbReference type="Proteomes" id="UP000266841"/>
    </source>
</evidence>
<feature type="compositionally biased region" description="Basic residues" evidence="2">
    <location>
        <begin position="202"/>
        <end position="217"/>
    </location>
</feature>
<feature type="coiled-coil region" evidence="1">
    <location>
        <begin position="119"/>
        <end position="149"/>
    </location>
</feature>
<proteinExistence type="predicted"/>
<feature type="region of interest" description="Disordered" evidence="2">
    <location>
        <begin position="179"/>
        <end position="217"/>
    </location>
</feature>
<keyword evidence="1" id="KW-0175">Coiled coil</keyword>
<feature type="coiled-coil region" evidence="1">
    <location>
        <begin position="282"/>
        <end position="309"/>
    </location>
</feature>